<feature type="chain" id="PRO_5046541664" description="DUF916 domain-containing protein" evidence="2">
    <location>
        <begin position="19"/>
        <end position="353"/>
    </location>
</feature>
<dbReference type="RefSeq" id="WP_191784964.1">
    <property type="nucleotide sequence ID" value="NZ_JACSQV010000029.1"/>
</dbReference>
<proteinExistence type="predicted"/>
<keyword evidence="4" id="KW-1185">Reference proteome</keyword>
<feature type="signal peptide" evidence="2">
    <location>
        <begin position="1"/>
        <end position="18"/>
    </location>
</feature>
<evidence type="ECO:0000313" key="4">
    <source>
        <dbReference type="Proteomes" id="UP000604241"/>
    </source>
</evidence>
<gene>
    <name evidence="3" type="ORF">H9657_18790</name>
</gene>
<accession>A0ABR8QIR9</accession>
<evidence type="ECO:0000256" key="1">
    <source>
        <dbReference type="SAM" id="Phobius"/>
    </source>
</evidence>
<keyword evidence="1" id="KW-0812">Transmembrane</keyword>
<keyword evidence="1" id="KW-1133">Transmembrane helix</keyword>
<sequence>MTLIGLGLAAAGAGPALAANESQAEPSSTTWALQPADAAGPDGRVSLRHVLDEGAGASDHVALTNFGERPATFAVYASDGTVTDDGLFDLLPAGEEATGAGTWITVSPGEVATVRDGGGVTVQVPAASTVTLPVEIDVPPGALPGDHPAGVVAELVRGGGPSIGVASRVGVRVHLRVAGDVVAELVPEVLSASYRPSWNPFARGTVEVEVGVENAGNVRLGSRTVVTTAGPWGAGRAERREEVREVLPGRSASVALELPVVPLFRVWGDVGVDPVVVGEDDVEVRLRPGTASFTVWAVPWAQIALVLLVVGAVVAVRVLRRRAAVRVQARIDAAVAQATGREVRSAGEESPVE</sequence>
<organism evidence="3 4">
    <name type="scientific">Cellulomonas avistercoris</name>
    <dbReference type="NCBI Taxonomy" id="2762242"/>
    <lineage>
        <taxon>Bacteria</taxon>
        <taxon>Bacillati</taxon>
        <taxon>Actinomycetota</taxon>
        <taxon>Actinomycetes</taxon>
        <taxon>Micrococcales</taxon>
        <taxon>Cellulomonadaceae</taxon>
        <taxon>Cellulomonas</taxon>
    </lineage>
</organism>
<name>A0ABR8QIR9_9CELL</name>
<protein>
    <recommendedName>
        <fullName evidence="5">DUF916 domain-containing protein</fullName>
    </recommendedName>
</protein>
<evidence type="ECO:0008006" key="5">
    <source>
        <dbReference type="Google" id="ProtNLM"/>
    </source>
</evidence>
<comment type="caution">
    <text evidence="3">The sequence shown here is derived from an EMBL/GenBank/DDBJ whole genome shotgun (WGS) entry which is preliminary data.</text>
</comment>
<evidence type="ECO:0000256" key="2">
    <source>
        <dbReference type="SAM" id="SignalP"/>
    </source>
</evidence>
<dbReference type="EMBL" id="JACSQV010000029">
    <property type="protein sequence ID" value="MBD7920321.1"/>
    <property type="molecule type" value="Genomic_DNA"/>
</dbReference>
<keyword evidence="1" id="KW-0472">Membrane</keyword>
<dbReference type="Proteomes" id="UP000604241">
    <property type="component" value="Unassembled WGS sequence"/>
</dbReference>
<reference evidence="3 4" key="1">
    <citation type="submission" date="2020-08" db="EMBL/GenBank/DDBJ databases">
        <title>A Genomic Blueprint of the Chicken Gut Microbiome.</title>
        <authorList>
            <person name="Gilroy R."/>
            <person name="Ravi A."/>
            <person name="Getino M."/>
            <person name="Pursley I."/>
            <person name="Horton D.L."/>
            <person name="Alikhan N.-F."/>
            <person name="Baker D."/>
            <person name="Gharbi K."/>
            <person name="Hall N."/>
            <person name="Watson M."/>
            <person name="Adriaenssens E.M."/>
            <person name="Foster-Nyarko E."/>
            <person name="Jarju S."/>
            <person name="Secka A."/>
            <person name="Antonio M."/>
            <person name="Oren A."/>
            <person name="Chaudhuri R."/>
            <person name="La Ragione R.M."/>
            <person name="Hildebrand F."/>
            <person name="Pallen M.J."/>
        </authorList>
    </citation>
    <scope>NUCLEOTIDE SEQUENCE [LARGE SCALE GENOMIC DNA]</scope>
    <source>
        <strain evidence="3 4">Sa3CUA2</strain>
    </source>
</reference>
<evidence type="ECO:0000313" key="3">
    <source>
        <dbReference type="EMBL" id="MBD7920321.1"/>
    </source>
</evidence>
<keyword evidence="2" id="KW-0732">Signal</keyword>
<feature type="transmembrane region" description="Helical" evidence="1">
    <location>
        <begin position="293"/>
        <end position="316"/>
    </location>
</feature>